<accession>A0ABR3JPK8</accession>
<name>A0ABR3JPK8_9AGAR</name>
<gene>
    <name evidence="1" type="ORF">HGRIS_001253</name>
    <name evidence="2" type="ORF">HGRIS_014902</name>
</gene>
<evidence type="ECO:0000313" key="3">
    <source>
        <dbReference type="Proteomes" id="UP001556367"/>
    </source>
</evidence>
<organism evidence="2 3">
    <name type="scientific">Hohenbuehelia grisea</name>
    <dbReference type="NCBI Taxonomy" id="104357"/>
    <lineage>
        <taxon>Eukaryota</taxon>
        <taxon>Fungi</taxon>
        <taxon>Dikarya</taxon>
        <taxon>Basidiomycota</taxon>
        <taxon>Agaricomycotina</taxon>
        <taxon>Agaricomycetes</taxon>
        <taxon>Agaricomycetidae</taxon>
        <taxon>Agaricales</taxon>
        <taxon>Pleurotineae</taxon>
        <taxon>Pleurotaceae</taxon>
        <taxon>Hohenbuehelia</taxon>
    </lineage>
</organism>
<protein>
    <submittedName>
        <fullName evidence="2">Uncharacterized protein</fullName>
    </submittedName>
</protein>
<evidence type="ECO:0000313" key="2">
    <source>
        <dbReference type="EMBL" id="KAL0957471.1"/>
    </source>
</evidence>
<dbReference type="Proteomes" id="UP001556367">
    <property type="component" value="Unassembled WGS sequence"/>
</dbReference>
<evidence type="ECO:0000313" key="1">
    <source>
        <dbReference type="EMBL" id="KAL0957456.1"/>
    </source>
</evidence>
<keyword evidence="3" id="KW-1185">Reference proteome</keyword>
<reference evidence="3" key="2">
    <citation type="submission" date="2024-06" db="EMBL/GenBank/DDBJ databases">
        <title>Multi-omics analyses provide insights into the biosynthesis of the anticancer antibiotic pleurotin in Hohenbuehelia grisea.</title>
        <authorList>
            <person name="Weaver J.A."/>
            <person name="Alberti F."/>
        </authorList>
    </citation>
    <scope>NUCLEOTIDE SEQUENCE [LARGE SCALE GENOMIC DNA]</scope>
    <source>
        <strain evidence="3">T-177</strain>
    </source>
</reference>
<reference evidence="2" key="1">
    <citation type="journal article" date="2024" name="ACS Chem. Biol.">
        <title>Early Steps of the Biosynthesis of the Anticancer Antibiotic Pleurotin.</title>
        <authorList>
            <person name="Weaver J.A."/>
            <person name="Alkhder D."/>
            <person name="Prasongpholchai P."/>
            <person name="Tadesse M.D."/>
            <person name="de Los Santos E.L."/>
            <person name="Song L."/>
            <person name="Corre C."/>
            <person name="Alberti F."/>
        </authorList>
    </citation>
    <scope>NUCLEOTIDE SEQUENCE</scope>
    <source>
        <strain evidence="2">T-177</strain>
    </source>
</reference>
<dbReference type="EMBL" id="JASNQZ010000005">
    <property type="protein sequence ID" value="KAL0957471.1"/>
    <property type="molecule type" value="Genomic_DNA"/>
</dbReference>
<proteinExistence type="predicted"/>
<dbReference type="EMBL" id="JASNQZ010000005">
    <property type="protein sequence ID" value="KAL0957456.1"/>
    <property type="molecule type" value="Genomic_DNA"/>
</dbReference>
<sequence length="162" mass="17992">MSNFTEEIFYQAFKDPIVRRVATKAALSLVRDLMQEKPGTGINMSTSANPKASSRAVGATSVERLSFRFEVIPKSCTANMSSRLCRKCHKLIGVSQGVLLYGSGRRYAHVECVNPACVDVAPEALEDLQQAESQDDKLWQMPRIFPYEDTNSGEVKCHRTSS</sequence>
<comment type="caution">
    <text evidence="2">The sequence shown here is derived from an EMBL/GenBank/DDBJ whole genome shotgun (WGS) entry which is preliminary data.</text>
</comment>